<dbReference type="AlphaFoldDB" id="A0A5C6GNE5"/>
<evidence type="ECO:0008006" key="9">
    <source>
        <dbReference type="Google" id="ProtNLM"/>
    </source>
</evidence>
<dbReference type="InterPro" id="IPR039790">
    <property type="entry name" value="CHRD1"/>
</dbReference>
<dbReference type="CDD" id="cd06466">
    <property type="entry name" value="p23_CS_SGT1_like"/>
    <property type="match status" value="1"/>
</dbReference>
<feature type="domain" description="CHORD" evidence="6">
    <location>
        <begin position="131"/>
        <end position="192"/>
    </location>
</feature>
<comment type="caution">
    <text evidence="7">The sequence shown here is derived from an EMBL/GenBank/DDBJ whole genome shotgun (WGS) entry which is preliminary data.</text>
</comment>
<keyword evidence="3" id="KW-0862">Zinc</keyword>
<feature type="domain" description="CS" evidence="5">
    <location>
        <begin position="215"/>
        <end position="306"/>
    </location>
</feature>
<dbReference type="EMBL" id="SBHS01000002">
    <property type="protein sequence ID" value="TWU78427.1"/>
    <property type="molecule type" value="Genomic_DNA"/>
</dbReference>
<dbReference type="PANTHER" id="PTHR46983">
    <property type="entry name" value="CYSTEINE AND HISTIDINE-RICH DOMAIN-CONTAINING PROTEIN 1"/>
    <property type="match status" value="1"/>
</dbReference>
<keyword evidence="2" id="KW-0677">Repeat</keyword>
<dbReference type="InterPro" id="IPR007052">
    <property type="entry name" value="CS_dom"/>
</dbReference>
<sequence length="325" mass="35837">MATVQRCVHQGCGKNYTDPTEKCEYHPGPPIFHEGQKGWKCCKPRVLTFDEFMTIPPCTSGMHSTTDVPPPVEDKPREDDASLAKKIDALTTSTPSRLPIQPPQSAPTPPPPAPETDDDDANLEIPDDSACRRRTCGQRYKKGSSREGEACVHHPGVPIFHEGSKGYSCCKRRVLEFDQFMKIEGCKTKDRHLFIGSGSKNKEKDEATLAGEEVLSTVRHDFYQTATTVIAAFFLKKINKENAKVQFQEKQLVLNLVTTDSPPKRYKADVPLYGPIDTTGSAFKILGTKLEVTLVKADGASWPVLRGDEALTGEIYQTGRAGTAQ</sequence>
<dbReference type="Proteomes" id="UP000317257">
    <property type="component" value="Unassembled WGS sequence"/>
</dbReference>
<evidence type="ECO:0000313" key="8">
    <source>
        <dbReference type="Proteomes" id="UP000317257"/>
    </source>
</evidence>
<dbReference type="InterPro" id="IPR007051">
    <property type="entry name" value="CHORD_dom"/>
</dbReference>
<feature type="compositionally biased region" description="Pro residues" evidence="4">
    <location>
        <begin position="100"/>
        <end position="114"/>
    </location>
</feature>
<feature type="domain" description="CHORD" evidence="6">
    <location>
        <begin position="7"/>
        <end position="63"/>
    </location>
</feature>
<name>A0A5C6GNE5_METRR</name>
<proteinExistence type="predicted"/>
<reference evidence="8" key="1">
    <citation type="submission" date="2018-12" db="EMBL/GenBank/DDBJ databases">
        <title>The complete genome of Metarhizium rileyi, a key fungal pathogen of Lepidoptera.</title>
        <authorList>
            <person name="Binneck E."/>
            <person name="Lastra C.C.L."/>
            <person name="Sosa-Gomez D.R."/>
        </authorList>
    </citation>
    <scope>NUCLEOTIDE SEQUENCE [LARGE SCALE GENOMIC DNA]</scope>
    <source>
        <strain evidence="8">Cep018-CH2</strain>
    </source>
</reference>
<protein>
    <recommendedName>
        <fullName evidence="9">CORD and CS domain containing protein</fullName>
    </recommendedName>
</protein>
<organism evidence="7 8">
    <name type="scientific">Metarhizium rileyi (strain RCEF 4871)</name>
    <name type="common">Nomuraea rileyi</name>
    <dbReference type="NCBI Taxonomy" id="1649241"/>
    <lineage>
        <taxon>Eukaryota</taxon>
        <taxon>Fungi</taxon>
        <taxon>Dikarya</taxon>
        <taxon>Ascomycota</taxon>
        <taxon>Pezizomycotina</taxon>
        <taxon>Sordariomycetes</taxon>
        <taxon>Hypocreomycetidae</taxon>
        <taxon>Hypocreales</taxon>
        <taxon>Clavicipitaceae</taxon>
        <taxon>Metarhizium</taxon>
    </lineage>
</organism>
<evidence type="ECO:0000259" key="5">
    <source>
        <dbReference type="PROSITE" id="PS51203"/>
    </source>
</evidence>
<dbReference type="SUPFAM" id="SSF49764">
    <property type="entry name" value="HSP20-like chaperones"/>
    <property type="match status" value="1"/>
</dbReference>
<feature type="compositionally biased region" description="Basic and acidic residues" evidence="4">
    <location>
        <begin position="72"/>
        <end position="88"/>
    </location>
</feature>
<dbReference type="InterPro" id="IPR008978">
    <property type="entry name" value="HSP20-like_chaperone"/>
</dbReference>
<evidence type="ECO:0000256" key="3">
    <source>
        <dbReference type="ARBA" id="ARBA00022833"/>
    </source>
</evidence>
<feature type="compositionally biased region" description="Acidic residues" evidence="4">
    <location>
        <begin position="115"/>
        <end position="127"/>
    </location>
</feature>
<dbReference type="Pfam" id="PF04969">
    <property type="entry name" value="CS"/>
    <property type="match status" value="1"/>
</dbReference>
<evidence type="ECO:0000256" key="1">
    <source>
        <dbReference type="ARBA" id="ARBA00022723"/>
    </source>
</evidence>
<evidence type="ECO:0000313" key="7">
    <source>
        <dbReference type="EMBL" id="TWU78427.1"/>
    </source>
</evidence>
<dbReference type="Pfam" id="PF04968">
    <property type="entry name" value="CHORD"/>
    <property type="match status" value="2"/>
</dbReference>
<dbReference type="Gene3D" id="4.10.1130.20">
    <property type="match status" value="2"/>
</dbReference>
<dbReference type="PROSITE" id="PS51203">
    <property type="entry name" value="CS"/>
    <property type="match status" value="1"/>
</dbReference>
<evidence type="ECO:0000259" key="6">
    <source>
        <dbReference type="PROSITE" id="PS51401"/>
    </source>
</evidence>
<dbReference type="PROSITE" id="PS51401">
    <property type="entry name" value="CHORD"/>
    <property type="match status" value="2"/>
</dbReference>
<evidence type="ECO:0000256" key="2">
    <source>
        <dbReference type="ARBA" id="ARBA00022737"/>
    </source>
</evidence>
<evidence type="ECO:0000256" key="4">
    <source>
        <dbReference type="SAM" id="MobiDB-lite"/>
    </source>
</evidence>
<dbReference type="PANTHER" id="PTHR46983:SF3">
    <property type="entry name" value="CHPADIPLOID STATE MAINTENANCE PROTEIN CHPA"/>
    <property type="match status" value="1"/>
</dbReference>
<keyword evidence="1" id="KW-0479">Metal-binding</keyword>
<dbReference type="Gene3D" id="2.60.40.790">
    <property type="match status" value="1"/>
</dbReference>
<accession>A0A5C6GNE5</accession>
<gene>
    <name evidence="7" type="ORF">ED733_008829</name>
</gene>
<feature type="region of interest" description="Disordered" evidence="4">
    <location>
        <begin position="56"/>
        <end position="128"/>
    </location>
</feature>
<dbReference type="GO" id="GO:0046872">
    <property type="term" value="F:metal ion binding"/>
    <property type="evidence" value="ECO:0007669"/>
    <property type="project" value="UniProtKB-KW"/>
</dbReference>